<feature type="compositionally biased region" description="Polar residues" evidence="1">
    <location>
        <begin position="435"/>
        <end position="447"/>
    </location>
</feature>
<comment type="caution">
    <text evidence="2">The sequence shown here is derived from an EMBL/GenBank/DDBJ whole genome shotgun (WGS) entry which is preliminary data.</text>
</comment>
<feature type="compositionally biased region" description="Polar residues" evidence="1">
    <location>
        <begin position="489"/>
        <end position="509"/>
    </location>
</feature>
<feature type="region of interest" description="Disordered" evidence="1">
    <location>
        <begin position="1076"/>
        <end position="1131"/>
    </location>
</feature>
<organism evidence="2 3">
    <name type="scientific">Rhizoctonia solani</name>
    <dbReference type="NCBI Taxonomy" id="456999"/>
    <lineage>
        <taxon>Eukaryota</taxon>
        <taxon>Fungi</taxon>
        <taxon>Dikarya</taxon>
        <taxon>Basidiomycota</taxon>
        <taxon>Agaricomycotina</taxon>
        <taxon>Agaricomycetes</taxon>
        <taxon>Cantharellales</taxon>
        <taxon>Ceratobasidiaceae</taxon>
        <taxon>Rhizoctonia</taxon>
    </lineage>
</organism>
<proteinExistence type="predicted"/>
<name>A0A8H3HU68_9AGAM</name>
<dbReference type="EMBL" id="CAJNJQ010006606">
    <property type="protein sequence ID" value="CAE7232768.1"/>
    <property type="molecule type" value="Genomic_DNA"/>
</dbReference>
<feature type="compositionally biased region" description="Polar residues" evidence="1">
    <location>
        <begin position="93"/>
        <end position="105"/>
    </location>
</feature>
<protein>
    <submittedName>
        <fullName evidence="2">Uncharacterized protein</fullName>
    </submittedName>
</protein>
<feature type="region of interest" description="Disordered" evidence="1">
    <location>
        <begin position="703"/>
        <end position="737"/>
    </location>
</feature>
<reference evidence="2" key="1">
    <citation type="submission" date="2021-01" db="EMBL/GenBank/DDBJ databases">
        <authorList>
            <person name="Kaushik A."/>
        </authorList>
    </citation>
    <scope>NUCLEOTIDE SEQUENCE</scope>
    <source>
        <strain evidence="2">AG5</strain>
    </source>
</reference>
<feature type="compositionally biased region" description="Polar residues" evidence="1">
    <location>
        <begin position="707"/>
        <end position="726"/>
    </location>
</feature>
<feature type="compositionally biased region" description="Basic and acidic residues" evidence="1">
    <location>
        <begin position="70"/>
        <end position="79"/>
    </location>
</feature>
<feature type="compositionally biased region" description="Polar residues" evidence="1">
    <location>
        <begin position="1093"/>
        <end position="1119"/>
    </location>
</feature>
<feature type="region of interest" description="Disordered" evidence="1">
    <location>
        <begin position="468"/>
        <end position="511"/>
    </location>
</feature>
<feature type="region of interest" description="Disordered" evidence="1">
    <location>
        <begin position="414"/>
        <end position="450"/>
    </location>
</feature>
<evidence type="ECO:0000313" key="2">
    <source>
        <dbReference type="EMBL" id="CAE7232768.1"/>
    </source>
</evidence>
<feature type="region of interest" description="Disordered" evidence="1">
    <location>
        <begin position="53"/>
        <end position="105"/>
    </location>
</feature>
<dbReference type="SUPFAM" id="SSF52540">
    <property type="entry name" value="P-loop containing nucleoside triphosphate hydrolases"/>
    <property type="match status" value="1"/>
</dbReference>
<accession>A0A8H3HU68</accession>
<sequence>MERLCTGKARAKRLSTLAQAADCLAKAAVTLSEAARAAAESFSSDLLDIPAGIDSLSEGNSDPDDEGRDEECTNSEHAEQPLSSNDDEPGEWATSSPVQHETNNTGRYAEGAYYSGLMAIDQQRFDPYRTPSDTSVTTEIGNAPGLAYRILVEREADVLLFVCALIQHRRKVICYMNCSIPAFHMYKRFINDVTATSVYTITKITTAEISEVGQKFLETDRSILLLPETITPSIEIDEVDSWVVHVGWPCDEQRYDAQRSIHQAQNSIVVARSEDEELYPAGAAIMWRSQPWPGDTDSFRVLVALLRPVFVQKLALLPSEMKAKVYPDWIGCHGPQGHRYVKSWDASTLVKRANSFLLDVLKYKAPGPKYLGSNPEAFLPEVSEGFVAHNSLELAVEEGVLRVKIPGSGLNHVSSLPTTDWIEPNTSDRRVPKPSKQSKSNSGNTGRRSYVDVALTGSPTEWGQSIVSDWGAPMPNSQLDPNYAKTGRQGYTNAALTGSPSSWSNSAPPQSGIRGRLATNPTPGHSFKSTTGNAYFTIEEEFEAIPLMCFLAANSPSTFRKAVLFFNNSGCQVHYRTLVERITGWRVFTSEDKKNQSSQELGSDFVKCQQPAILLLHFRLRSLPPALENVPLGYCIYWGSTLGGSIQLAQECLAKAAIALSEAAEAIATAAKSFIPATDTNGVSQLGEFTPADARISAIVDYESDSDSSTIENPVTPRKPTNNAQSKQHESNEFPAGITGEGLVLQTDDTEYPSAQSTSSGIHRNAAVHSPITEDAPQAEAEIQPFPPSYRILLDDEADVLLAVCSFIRRGRKVVCYVRSSITALDVYETLLITVAEVPVHRIKSSSSQELERVVGAFQHDHTSVLLFPATHIPTFRIDEPDSWVIHVGWPTNIELYKQQITHHQAKNNVFVAYSEDQEIYPSSSGILTLARPWPNGELLLKETCTTLRPLIINKLAEIPAKTKAKVYTDWITLHGMRGPYHPPSWTASTLVYRANLYLLDVFKYNTGSTNVSSGAQIALPTVSAGFVTSQNLEAAVEEGVLRVKSSSGLNHISSLPHDAIPIDSIPLNEAEISKPLNSSSRQPTPSPALRSSVGSSWNLESGSGSLNPSSLTHTSSRPASRIDSVADSDGNRPAGRVAEYLIIDFEIDIIPSICYLSMQPKHKNTVLFVKSLGTFEALVGLLQKMVVKPVFPLRGNGPLSKGVKEALDSSGCLLLCDMYSDRPPGLNNKLIDLAIHLDWVNDPSISQSQTRQASNIVLLSRREVQDPNWPDLAASIRRMGISKASPSTKRDYNQQTENSILAPCRNQFIEMLSSSPAVQNIRSAYMAWITHHFHGRHKEPGWTAVNVATHANSYFRGLFCYGSDGDMLQDRPMVTRGFVKHLGLEAAVAAGLLTVKE</sequence>
<dbReference type="InterPro" id="IPR027417">
    <property type="entry name" value="P-loop_NTPase"/>
</dbReference>
<evidence type="ECO:0000313" key="3">
    <source>
        <dbReference type="Proteomes" id="UP000663827"/>
    </source>
</evidence>
<evidence type="ECO:0000256" key="1">
    <source>
        <dbReference type="SAM" id="MobiDB-lite"/>
    </source>
</evidence>
<dbReference type="Proteomes" id="UP000663827">
    <property type="component" value="Unassembled WGS sequence"/>
</dbReference>
<gene>
    <name evidence="2" type="ORF">RDB_LOCUS190171</name>
</gene>